<protein>
    <submittedName>
        <fullName evidence="10">Cytokine receptor common subunit beta-like</fullName>
    </submittedName>
</protein>
<feature type="domain" description="Fibronectin type-III" evidence="9">
    <location>
        <begin position="156"/>
        <end position="251"/>
    </location>
</feature>
<feature type="transmembrane region" description="Helical" evidence="8">
    <location>
        <begin position="452"/>
        <end position="475"/>
    </location>
</feature>
<dbReference type="STRING" id="1676925.ENSPKIP00000014180"/>
<evidence type="ECO:0000256" key="4">
    <source>
        <dbReference type="ARBA" id="ARBA00022989"/>
    </source>
</evidence>
<dbReference type="GeneTree" id="ENSGT00510000048963"/>
<evidence type="ECO:0000313" key="11">
    <source>
        <dbReference type="Proteomes" id="UP000261540"/>
    </source>
</evidence>
<dbReference type="GeneID" id="111846397"/>
<evidence type="ECO:0000313" key="10">
    <source>
        <dbReference type="Ensembl" id="ENSPKIP00000014180.1"/>
    </source>
</evidence>
<dbReference type="InterPro" id="IPR036116">
    <property type="entry name" value="FN3_sf"/>
</dbReference>
<dbReference type="AlphaFoldDB" id="A0A3B3R8G3"/>
<dbReference type="OrthoDB" id="8906725at2759"/>
<dbReference type="GO" id="GO:0009897">
    <property type="term" value="C:external side of plasma membrane"/>
    <property type="evidence" value="ECO:0007669"/>
    <property type="project" value="TreeGrafter"/>
</dbReference>
<evidence type="ECO:0000256" key="2">
    <source>
        <dbReference type="ARBA" id="ARBA00022692"/>
    </source>
</evidence>
<evidence type="ECO:0000256" key="5">
    <source>
        <dbReference type="ARBA" id="ARBA00023136"/>
    </source>
</evidence>
<evidence type="ECO:0000259" key="9">
    <source>
        <dbReference type="PROSITE" id="PS50853"/>
    </source>
</evidence>
<keyword evidence="7" id="KW-0325">Glycoprotein</keyword>
<dbReference type="Gene3D" id="2.60.40.10">
    <property type="entry name" value="Immunoglobulins"/>
    <property type="match status" value="4"/>
</dbReference>
<dbReference type="InterPro" id="IPR003961">
    <property type="entry name" value="FN3_dom"/>
</dbReference>
<keyword evidence="2 8" id="KW-0812">Transmembrane</keyword>
<dbReference type="InterPro" id="IPR013783">
    <property type="entry name" value="Ig-like_fold"/>
</dbReference>
<dbReference type="Ensembl" id="ENSPKIT00000038620.1">
    <property type="protein sequence ID" value="ENSPKIP00000014180.1"/>
    <property type="gene ID" value="ENSPKIG00000001341.1"/>
</dbReference>
<sequence>MSERGQRCACRPEAAPPFAVGRMFLVWMLCIAAPPILALTPTSMSCKLNASSQHVSSLVDWVQCYNDYSSHIRCTWPESTEEHQLENLSLYHSDAEGRELPCVAYSPPEGPHTERWCRYNTTLFVKSIQHGFFFKTPLPPQVSKTMNLSQHVKVRSPPALFQQALHNGSRLLSWHTPLPSGSPLYPTLRYEVSYRRPGHDWMVLDVSQTNTTISKEWLVPDSEYEARVRARAGAGLWSDWSPPVQWQTEEALGPEGPSNLQCLSDGDVTVSCSWELKRESAQSVTYYLSYRTSRSTQPQRCCETVLVTSDSRNPVLQFSCSFSLPVDEELWVELTPAHITKQFHSHSYIYPFPPSPVHLRKDGKDWLLTWTIPKYNDKIKLSHELHYWDSETTDHKYLNFSVGIHSYHINGATLRPATRYRAQVRAVPAAYFTGRPSEWTEPVEWVIPPGSWSWPMIVYIFVAGLVTIVFIGLYVSLPVFRRRVISWNVSLPSPIKSKVLEGILKRSQSTCPRAPHREVERARICSVQVLDNVTPPSYSDADRYSFSSLHSESEEKSQQENSSVSFNGPYLLCPTMSKSLGSLGNAGAQPGTEDPLSWSVSLGSQLALSLRELATGYIRIPSPLAILPVDGNVVTQGIDFVAGGYVDCPLGASGTAKPEPWSGPSCEPPECDPPAYTPTPPTFLTNALGHMTDNHCLMTGSQAEHTIE</sequence>
<evidence type="ECO:0000256" key="6">
    <source>
        <dbReference type="ARBA" id="ARBA00023170"/>
    </source>
</evidence>
<dbReference type="InterPro" id="IPR015152">
    <property type="entry name" value="Growth/epo_recpt_lig-bind"/>
</dbReference>
<evidence type="ECO:0000256" key="7">
    <source>
        <dbReference type="ARBA" id="ARBA00023180"/>
    </source>
</evidence>
<proteinExistence type="predicted"/>
<feature type="transmembrane region" description="Helical" evidence="8">
    <location>
        <begin position="20"/>
        <end position="39"/>
    </location>
</feature>
<dbReference type="SUPFAM" id="SSF49265">
    <property type="entry name" value="Fibronectin type III"/>
    <property type="match status" value="4"/>
</dbReference>
<dbReference type="Proteomes" id="UP000261540">
    <property type="component" value="Unplaced"/>
</dbReference>
<organism evidence="10 11">
    <name type="scientific">Paramormyrops kingsleyae</name>
    <dbReference type="NCBI Taxonomy" id="1676925"/>
    <lineage>
        <taxon>Eukaryota</taxon>
        <taxon>Metazoa</taxon>
        <taxon>Chordata</taxon>
        <taxon>Craniata</taxon>
        <taxon>Vertebrata</taxon>
        <taxon>Euteleostomi</taxon>
        <taxon>Actinopterygii</taxon>
        <taxon>Neopterygii</taxon>
        <taxon>Teleostei</taxon>
        <taxon>Osteoglossocephala</taxon>
        <taxon>Osteoglossomorpha</taxon>
        <taxon>Osteoglossiformes</taxon>
        <taxon>Mormyridae</taxon>
        <taxon>Paramormyrops</taxon>
    </lineage>
</organism>
<comment type="subcellular location">
    <subcellularLocation>
        <location evidence="1">Membrane</location>
        <topology evidence="1">Single-pass type I membrane protein</topology>
    </subcellularLocation>
</comment>
<name>A0A3B3R8G3_9TELE</name>
<dbReference type="GO" id="GO:0004896">
    <property type="term" value="F:cytokine receptor activity"/>
    <property type="evidence" value="ECO:0007669"/>
    <property type="project" value="TreeGrafter"/>
</dbReference>
<evidence type="ECO:0000256" key="8">
    <source>
        <dbReference type="SAM" id="Phobius"/>
    </source>
</evidence>
<dbReference type="Pfam" id="PF21460">
    <property type="entry name" value="IL3Rb_N"/>
    <property type="match status" value="1"/>
</dbReference>
<reference evidence="10" key="1">
    <citation type="submission" date="2025-08" db="UniProtKB">
        <authorList>
            <consortium name="Ensembl"/>
        </authorList>
    </citation>
    <scope>IDENTIFICATION</scope>
</reference>
<keyword evidence="3" id="KW-0732">Signal</keyword>
<dbReference type="Pfam" id="PF09067">
    <property type="entry name" value="EpoR_lig-bind"/>
    <property type="match status" value="1"/>
</dbReference>
<dbReference type="PROSITE" id="PS50853">
    <property type="entry name" value="FN3"/>
    <property type="match status" value="2"/>
</dbReference>
<dbReference type="RefSeq" id="XP_023672290.1">
    <property type="nucleotide sequence ID" value="XM_023816522.1"/>
</dbReference>
<dbReference type="CDD" id="cd00063">
    <property type="entry name" value="FN3"/>
    <property type="match status" value="2"/>
</dbReference>
<dbReference type="SMART" id="SM00060">
    <property type="entry name" value="FN3"/>
    <property type="match status" value="2"/>
</dbReference>
<keyword evidence="5 8" id="KW-0472">Membrane</keyword>
<dbReference type="PANTHER" id="PTHR23037:SF41">
    <property type="entry name" value="COLONY STIMULATING FACTOR 2 RECEPTOR, BETA, LOW-AFFINITY (GRANULOCYTE-MACROPHAGE) PRECURSOR"/>
    <property type="match status" value="1"/>
</dbReference>
<dbReference type="Pfam" id="PF00041">
    <property type="entry name" value="fn3"/>
    <property type="match status" value="2"/>
</dbReference>
<keyword evidence="11" id="KW-1185">Reference proteome</keyword>
<dbReference type="PANTHER" id="PTHR23037">
    <property type="entry name" value="CYTOKINE RECEPTOR"/>
    <property type="match status" value="1"/>
</dbReference>
<feature type="domain" description="Fibronectin type-III" evidence="9">
    <location>
        <begin position="353"/>
        <end position="450"/>
    </location>
</feature>
<evidence type="ECO:0000256" key="1">
    <source>
        <dbReference type="ARBA" id="ARBA00004479"/>
    </source>
</evidence>
<reference evidence="10" key="2">
    <citation type="submission" date="2025-09" db="UniProtKB">
        <authorList>
            <consortium name="Ensembl"/>
        </authorList>
    </citation>
    <scope>IDENTIFICATION</scope>
</reference>
<keyword evidence="4 8" id="KW-1133">Transmembrane helix</keyword>
<evidence type="ECO:0000256" key="3">
    <source>
        <dbReference type="ARBA" id="ARBA00022729"/>
    </source>
</evidence>
<accession>A0A3B3R8G3</accession>
<keyword evidence="6" id="KW-0675">Receptor</keyword>
<dbReference type="KEGG" id="pki:111846397"/>
<dbReference type="InterPro" id="IPR048668">
    <property type="entry name" value="IL3RB_N"/>
</dbReference>